<dbReference type="PANTHER" id="PTHR43008:SF4">
    <property type="entry name" value="CHAIN DEHYDROGENASE, PUTATIVE (AFU_ORTHOLOGUE AFUA_4G08710)-RELATED"/>
    <property type="match status" value="1"/>
</dbReference>
<sequence length="342" mass="37094">MSHLRQLFTQRLLRSSGQSIAGVPQFRMMSASSARLTNNLLTNTPLGNPTVPGRGPPKPPKEEAVNLKENKEAATFLGTTKRLPEFALNDKVVLVTGGARGLGLVQAEGLLEAGATVYCLDRLSEPSPDFYRVQQRAAEELGTTLHYRQIDVRDVPKLNQIITEISDQEGRMDGLVAAAGIQQETSALEYTAEDANTMFEVNITGVFMTAQAVAKQMIKHGNGGSMAFIASMSASVANKGLICSAYNASKAGVLQLARNLASEWGEHGIRVNTISPGYIVTAMVEALFEQYPERRRDWPTQNMLGKLSEPREYRGAAVFLISDASSFMTGADMKIDGGHTAW</sequence>
<dbReference type="PANTHER" id="PTHR43008">
    <property type="entry name" value="BENZIL REDUCTASE"/>
    <property type="match status" value="1"/>
</dbReference>
<dbReference type="InterPro" id="IPR036291">
    <property type="entry name" value="NAD(P)-bd_dom_sf"/>
</dbReference>
<evidence type="ECO:0008006" key="7">
    <source>
        <dbReference type="Google" id="ProtNLM"/>
    </source>
</evidence>
<dbReference type="EMBL" id="JBFMKM010000009">
    <property type="protein sequence ID" value="KAL1303859.1"/>
    <property type="molecule type" value="Genomic_DNA"/>
</dbReference>
<dbReference type="RefSeq" id="XP_069200134.1">
    <property type="nucleotide sequence ID" value="XM_069342740.1"/>
</dbReference>
<dbReference type="PROSITE" id="PS00061">
    <property type="entry name" value="ADH_SHORT"/>
    <property type="match status" value="1"/>
</dbReference>
<evidence type="ECO:0000256" key="3">
    <source>
        <dbReference type="ARBA" id="ARBA00023002"/>
    </source>
</evidence>
<dbReference type="PRINTS" id="PR00081">
    <property type="entry name" value="GDHRDH"/>
</dbReference>
<name>A0ABR3PCY9_9PEZI</name>
<dbReference type="InterPro" id="IPR020904">
    <property type="entry name" value="Sc_DH/Rdtase_CS"/>
</dbReference>
<keyword evidence="2" id="KW-0521">NADP</keyword>
<dbReference type="GeneID" id="95974018"/>
<dbReference type="Proteomes" id="UP001562354">
    <property type="component" value="Unassembled WGS sequence"/>
</dbReference>
<evidence type="ECO:0000313" key="6">
    <source>
        <dbReference type="Proteomes" id="UP001562354"/>
    </source>
</evidence>
<evidence type="ECO:0000256" key="4">
    <source>
        <dbReference type="SAM" id="MobiDB-lite"/>
    </source>
</evidence>
<comment type="caution">
    <text evidence="5">The sequence shown here is derived from an EMBL/GenBank/DDBJ whole genome shotgun (WGS) entry which is preliminary data.</text>
</comment>
<evidence type="ECO:0000256" key="2">
    <source>
        <dbReference type="ARBA" id="ARBA00022857"/>
    </source>
</evidence>
<keyword evidence="3" id="KW-0560">Oxidoreductase</keyword>
<comment type="similarity">
    <text evidence="1">Belongs to the short-chain dehydrogenases/reductases (SDR) family.</text>
</comment>
<protein>
    <recommendedName>
        <fullName evidence="7">NAD(P)-binding protein</fullName>
    </recommendedName>
</protein>
<proteinExistence type="inferred from homology"/>
<dbReference type="Gene3D" id="3.40.50.720">
    <property type="entry name" value="NAD(P)-binding Rossmann-like Domain"/>
    <property type="match status" value="1"/>
</dbReference>
<evidence type="ECO:0000256" key="1">
    <source>
        <dbReference type="ARBA" id="ARBA00006484"/>
    </source>
</evidence>
<dbReference type="PRINTS" id="PR00080">
    <property type="entry name" value="SDRFAMILY"/>
</dbReference>
<feature type="compositionally biased region" description="Low complexity" evidence="4">
    <location>
        <begin position="43"/>
        <end position="53"/>
    </location>
</feature>
<dbReference type="Pfam" id="PF13561">
    <property type="entry name" value="adh_short_C2"/>
    <property type="match status" value="1"/>
</dbReference>
<feature type="region of interest" description="Disordered" evidence="4">
    <location>
        <begin position="43"/>
        <end position="62"/>
    </location>
</feature>
<gene>
    <name evidence="5" type="ORF">AAFC00_000315</name>
</gene>
<dbReference type="InterPro" id="IPR002347">
    <property type="entry name" value="SDR_fam"/>
</dbReference>
<accession>A0ABR3PCY9</accession>
<evidence type="ECO:0000313" key="5">
    <source>
        <dbReference type="EMBL" id="KAL1303859.1"/>
    </source>
</evidence>
<dbReference type="SUPFAM" id="SSF51735">
    <property type="entry name" value="NAD(P)-binding Rossmann-fold domains"/>
    <property type="match status" value="1"/>
</dbReference>
<keyword evidence="6" id="KW-1185">Reference proteome</keyword>
<reference evidence="5 6" key="1">
    <citation type="submission" date="2024-07" db="EMBL/GenBank/DDBJ databases">
        <title>Draft sequence of the Neodothiora populina.</title>
        <authorList>
            <person name="Drown D.D."/>
            <person name="Schuette U.S."/>
            <person name="Buechlein A.B."/>
            <person name="Rusch D.R."/>
            <person name="Winton L.W."/>
            <person name="Adams G.A."/>
        </authorList>
    </citation>
    <scope>NUCLEOTIDE SEQUENCE [LARGE SCALE GENOMIC DNA]</scope>
    <source>
        <strain evidence="5 6">CPC 39397</strain>
    </source>
</reference>
<organism evidence="5 6">
    <name type="scientific">Neodothiora populina</name>
    <dbReference type="NCBI Taxonomy" id="2781224"/>
    <lineage>
        <taxon>Eukaryota</taxon>
        <taxon>Fungi</taxon>
        <taxon>Dikarya</taxon>
        <taxon>Ascomycota</taxon>
        <taxon>Pezizomycotina</taxon>
        <taxon>Dothideomycetes</taxon>
        <taxon>Dothideomycetidae</taxon>
        <taxon>Dothideales</taxon>
        <taxon>Dothioraceae</taxon>
        <taxon>Neodothiora</taxon>
    </lineage>
</organism>